<dbReference type="Pfam" id="PF13602">
    <property type="entry name" value="ADH_zinc_N_2"/>
    <property type="match status" value="1"/>
</dbReference>
<sequence length="60" mass="6468">MSAMHMVARNDVRHLAALVELVDATKLGIDVSASRPLADLADVHHLSETGRIRGKVVIIP</sequence>
<comment type="caution">
    <text evidence="1">The sequence shown here is derived from an EMBL/GenBank/DDBJ whole genome shotgun (WGS) entry which is preliminary data.</text>
</comment>
<reference evidence="1 2" key="1">
    <citation type="submission" date="2015-06" db="EMBL/GenBank/DDBJ databases">
        <authorList>
            <person name="Hoefler B.C."/>
            <person name="Straight P.D."/>
        </authorList>
    </citation>
    <scope>NUCLEOTIDE SEQUENCE [LARGE SCALE GENOMIC DNA]</scope>
    <source>
        <strain evidence="1 2">NRRL 3427</strain>
    </source>
</reference>
<dbReference type="Gene3D" id="3.90.180.10">
    <property type="entry name" value="Medium-chain alcohol dehydrogenases, catalytic domain"/>
    <property type="match status" value="1"/>
</dbReference>
<accession>A0A0L8J373</accession>
<dbReference type="AlphaFoldDB" id="A0A0L8J373"/>
<evidence type="ECO:0000313" key="1">
    <source>
        <dbReference type="EMBL" id="KOG08096.1"/>
    </source>
</evidence>
<dbReference type="RefSeq" id="WP_234439641.1">
    <property type="nucleotide sequence ID" value="NZ_LGUP01000411.1"/>
</dbReference>
<proteinExistence type="predicted"/>
<evidence type="ECO:0000313" key="2">
    <source>
        <dbReference type="Proteomes" id="UP000037023"/>
    </source>
</evidence>
<organism evidence="1 2">
    <name type="scientific">Streptomyces viridochromogenes</name>
    <dbReference type="NCBI Taxonomy" id="1938"/>
    <lineage>
        <taxon>Bacteria</taxon>
        <taxon>Bacillati</taxon>
        <taxon>Actinomycetota</taxon>
        <taxon>Actinomycetes</taxon>
        <taxon>Kitasatosporales</taxon>
        <taxon>Streptomycetaceae</taxon>
        <taxon>Streptomyces</taxon>
    </lineage>
</organism>
<gene>
    <name evidence="1" type="ORF">ADK34_39495</name>
</gene>
<dbReference type="EMBL" id="LGUP01000411">
    <property type="protein sequence ID" value="KOG08096.1"/>
    <property type="molecule type" value="Genomic_DNA"/>
</dbReference>
<protein>
    <submittedName>
        <fullName evidence="1">Uncharacterized protein</fullName>
    </submittedName>
</protein>
<name>A0A0L8J373_STRVR</name>
<dbReference type="Proteomes" id="UP000037023">
    <property type="component" value="Unassembled WGS sequence"/>
</dbReference>